<reference evidence="2" key="2">
    <citation type="submission" date="2016-06" db="UniProtKB">
        <authorList>
            <consortium name="WormBaseParasite"/>
        </authorList>
    </citation>
    <scope>IDENTIFICATION</scope>
</reference>
<keyword evidence="1" id="KW-1185">Reference proteome</keyword>
<evidence type="ECO:0000313" key="1">
    <source>
        <dbReference type="Proteomes" id="UP000050741"/>
    </source>
</evidence>
<sequence>MASPSPTTDYSMSPLVVNDSTMEALFASSTVWNSVSYASALPFADAQLTSPSSQRECHPMAFLPFSSPLTPTSVQTPVSAVDDTLLRLANFVNATNSDTQQQHQPFVRQQKADNSPNGGNWGIVYNNESNILTMSKLAMLELVRTQVRSPIVDFLCAVLADVNQFGHVCSFIASREFKIHNTKTFTELLNLRSRQKPKSYLQVARALKSYEDRLVDGYVMLRKVKDKRNQFKFFPDLP</sequence>
<organism evidence="1 2">
    <name type="scientific">Globodera pallida</name>
    <name type="common">Potato cyst nematode worm</name>
    <name type="synonym">Heterodera pallida</name>
    <dbReference type="NCBI Taxonomy" id="36090"/>
    <lineage>
        <taxon>Eukaryota</taxon>
        <taxon>Metazoa</taxon>
        <taxon>Ecdysozoa</taxon>
        <taxon>Nematoda</taxon>
        <taxon>Chromadorea</taxon>
        <taxon>Rhabditida</taxon>
        <taxon>Tylenchina</taxon>
        <taxon>Tylenchomorpha</taxon>
        <taxon>Tylenchoidea</taxon>
        <taxon>Heteroderidae</taxon>
        <taxon>Heteroderinae</taxon>
        <taxon>Globodera</taxon>
    </lineage>
</organism>
<dbReference type="WBParaSite" id="GPLIN_001091300">
    <property type="protein sequence ID" value="GPLIN_001091300"/>
    <property type="gene ID" value="GPLIN_001091300"/>
</dbReference>
<dbReference type="AlphaFoldDB" id="A0A183CDF9"/>
<evidence type="ECO:0000313" key="2">
    <source>
        <dbReference type="WBParaSite" id="GPLIN_001091300"/>
    </source>
</evidence>
<dbReference type="Gene3D" id="1.10.10.10">
    <property type="entry name" value="Winged helix-like DNA-binding domain superfamily/Winged helix DNA-binding domain"/>
    <property type="match status" value="1"/>
</dbReference>
<dbReference type="InterPro" id="IPR036388">
    <property type="entry name" value="WH-like_DNA-bd_sf"/>
</dbReference>
<dbReference type="Proteomes" id="UP000050741">
    <property type="component" value="Unassembled WGS sequence"/>
</dbReference>
<proteinExistence type="predicted"/>
<reference evidence="1" key="1">
    <citation type="submission" date="2014-05" db="EMBL/GenBank/DDBJ databases">
        <title>The genome and life-stage specific transcriptomes of Globodera pallida elucidate key aspects of plant parasitism by a cyst nematode.</title>
        <authorList>
            <person name="Cotton J.A."/>
            <person name="Lilley C.J."/>
            <person name="Jones L.M."/>
            <person name="Kikuchi T."/>
            <person name="Reid A.J."/>
            <person name="Thorpe P."/>
            <person name="Tsai I.J."/>
            <person name="Beasley H."/>
            <person name="Blok V."/>
            <person name="Cock P.J.A."/>
            <person name="Van den Akker S.E."/>
            <person name="Holroyd N."/>
            <person name="Hunt M."/>
            <person name="Mantelin S."/>
            <person name="Naghra H."/>
            <person name="Pain A."/>
            <person name="Palomares-Rius J.E."/>
            <person name="Zarowiecki M."/>
            <person name="Berriman M."/>
            <person name="Jones J.T."/>
            <person name="Urwin P.E."/>
        </authorList>
    </citation>
    <scope>NUCLEOTIDE SEQUENCE [LARGE SCALE GENOMIC DNA]</scope>
    <source>
        <strain evidence="1">Lindley</strain>
    </source>
</reference>
<protein>
    <submittedName>
        <fullName evidence="2">ANTH domain-containing protein</fullName>
    </submittedName>
</protein>
<name>A0A183CDF9_GLOPA</name>
<accession>A0A183CDF9</accession>